<protein>
    <submittedName>
        <fullName evidence="1">Uncharacterized protein</fullName>
    </submittedName>
</protein>
<keyword evidence="3" id="KW-1185">Reference proteome</keyword>
<evidence type="ECO:0000313" key="1">
    <source>
        <dbReference type="EMBL" id="WUR04329.1"/>
    </source>
</evidence>
<organism evidence="1 3">
    <name type="scientific">Vairimorpha necatrix</name>
    <dbReference type="NCBI Taxonomy" id="6039"/>
    <lineage>
        <taxon>Eukaryota</taxon>
        <taxon>Fungi</taxon>
        <taxon>Fungi incertae sedis</taxon>
        <taxon>Microsporidia</taxon>
        <taxon>Nosematidae</taxon>
        <taxon>Vairimorpha</taxon>
    </lineage>
</organism>
<evidence type="ECO:0000313" key="3">
    <source>
        <dbReference type="Proteomes" id="UP001334084"/>
    </source>
</evidence>
<dbReference type="Proteomes" id="UP001334084">
    <property type="component" value="Chromosome 8"/>
</dbReference>
<accession>A0AAX4JEH3</accession>
<dbReference type="EMBL" id="CP142733">
    <property type="protein sequence ID" value="WUR04333.1"/>
    <property type="molecule type" value="Genomic_DNA"/>
</dbReference>
<gene>
    <name evidence="1" type="ORF">VNE69_08086</name>
    <name evidence="2" type="ORF">VNE69_08090</name>
</gene>
<dbReference type="RefSeq" id="XP_065330474.1">
    <property type="nucleotide sequence ID" value="XM_065474402.1"/>
</dbReference>
<dbReference type="EMBL" id="CP142733">
    <property type="protein sequence ID" value="WUR04329.1"/>
    <property type="molecule type" value="Genomic_DNA"/>
</dbReference>
<sequence length="203" mass="24355">MGYWSLALRPFLGHENSEIYIGTDKEINVEQPSSQYIFEITESNKFDLEKSGRKNKHLIRPPKSRNFLPLRYEDRQAFDNKVLRIDYQSDEELSLAFKLVNAKVVLKTIFPYDLKEQFYITAKKISLKNTLEYCLSSRRLKLNPNKDIYELRLCITNKVDRQFIINLPQVYKKYLAIQSYIMRRNEEIHEQEIIAYQMEYFSM</sequence>
<evidence type="ECO:0000313" key="2">
    <source>
        <dbReference type="EMBL" id="WUR04333.1"/>
    </source>
</evidence>
<name>A0AAX4JEH3_9MICR</name>
<dbReference type="GeneID" id="90542162"/>
<dbReference type="AlphaFoldDB" id="A0AAX4JEH3"/>
<dbReference type="KEGG" id="vnx:VNE69_08086"/>
<proteinExistence type="predicted"/>
<reference evidence="1" key="1">
    <citation type="journal article" date="2024" name="BMC Genomics">
        <title>Functional annotation of a divergent genome using sequence and structure-based similarity.</title>
        <authorList>
            <person name="Svedberg D."/>
            <person name="Winiger R.R."/>
            <person name="Berg A."/>
            <person name="Sharma H."/>
            <person name="Tellgren-Roth C."/>
            <person name="Debrunner-Vossbrinck B.A."/>
            <person name="Vossbrinck C.R."/>
            <person name="Barandun J."/>
        </authorList>
    </citation>
    <scope>NUCLEOTIDE SEQUENCE</scope>
    <source>
        <strain evidence="1">Illinois isolate</strain>
    </source>
</reference>